<dbReference type="PANTHER" id="PTHR44936">
    <property type="entry name" value="SENSOR PROTEIN CREC"/>
    <property type="match status" value="1"/>
</dbReference>
<dbReference type="GeneID" id="72185650"/>
<dbReference type="EMBL" id="CP096659">
    <property type="protein sequence ID" value="UPV72995.1"/>
    <property type="molecule type" value="Genomic_DNA"/>
</dbReference>
<keyword evidence="9" id="KW-0067">ATP-binding</keyword>
<evidence type="ECO:0000313" key="14">
    <source>
        <dbReference type="Proteomes" id="UP000830729"/>
    </source>
</evidence>
<evidence type="ECO:0000256" key="10">
    <source>
        <dbReference type="ARBA" id="ARBA00022989"/>
    </source>
</evidence>
<dbReference type="EC" id="2.7.13.3" evidence="3"/>
<dbReference type="Proteomes" id="UP000830729">
    <property type="component" value="Chromosome"/>
</dbReference>
<evidence type="ECO:0000256" key="1">
    <source>
        <dbReference type="ARBA" id="ARBA00000085"/>
    </source>
</evidence>
<reference evidence="13 14" key="1">
    <citation type="submission" date="2022-04" db="EMBL/GenBank/DDBJ databases">
        <title>Diverse halophilic archaea isolated from saline environments.</title>
        <authorList>
            <person name="Cui H.-L."/>
        </authorList>
    </citation>
    <scope>NUCLEOTIDE SEQUENCE [LARGE SCALE GENOMIC DNA]</scope>
    <source>
        <strain evidence="13 14">XZYJT49</strain>
    </source>
</reference>
<name>A0A8U0HPL8_9EURY</name>
<evidence type="ECO:0000313" key="13">
    <source>
        <dbReference type="EMBL" id="UPV72995.1"/>
    </source>
</evidence>
<keyword evidence="4" id="KW-1003">Cell membrane</keyword>
<dbReference type="GO" id="GO:0005524">
    <property type="term" value="F:ATP binding"/>
    <property type="evidence" value="ECO:0007669"/>
    <property type="project" value="UniProtKB-KW"/>
</dbReference>
<evidence type="ECO:0000256" key="8">
    <source>
        <dbReference type="ARBA" id="ARBA00022777"/>
    </source>
</evidence>
<evidence type="ECO:0000256" key="9">
    <source>
        <dbReference type="ARBA" id="ARBA00022840"/>
    </source>
</evidence>
<dbReference type="Pfam" id="PF02743">
    <property type="entry name" value="dCache_1"/>
    <property type="match status" value="1"/>
</dbReference>
<comment type="subcellular location">
    <subcellularLocation>
        <location evidence="2">Cell membrane</location>
        <topology evidence="2">Multi-pass membrane protein</topology>
    </subcellularLocation>
</comment>
<keyword evidence="7" id="KW-0547">Nucleotide-binding</keyword>
<evidence type="ECO:0000256" key="4">
    <source>
        <dbReference type="ARBA" id="ARBA00022475"/>
    </source>
</evidence>
<dbReference type="SMART" id="SM00387">
    <property type="entry name" value="HATPase_c"/>
    <property type="match status" value="1"/>
</dbReference>
<evidence type="ECO:0000259" key="12">
    <source>
        <dbReference type="PROSITE" id="PS50109"/>
    </source>
</evidence>
<dbReference type="KEGG" id="halx:M0R89_10585"/>
<dbReference type="PRINTS" id="PR00344">
    <property type="entry name" value="BCTRLSENSOR"/>
</dbReference>
<evidence type="ECO:0000256" key="5">
    <source>
        <dbReference type="ARBA" id="ARBA00022679"/>
    </source>
</evidence>
<proteinExistence type="predicted"/>
<evidence type="ECO:0000256" key="7">
    <source>
        <dbReference type="ARBA" id="ARBA00022741"/>
    </source>
</evidence>
<dbReference type="InterPro" id="IPR004358">
    <property type="entry name" value="Sig_transdc_His_kin-like_C"/>
</dbReference>
<comment type="catalytic activity">
    <reaction evidence="1">
        <text>ATP + protein L-histidine = ADP + protein N-phospho-L-histidine.</text>
        <dbReference type="EC" id="2.7.13.3"/>
    </reaction>
</comment>
<dbReference type="InterPro" id="IPR003594">
    <property type="entry name" value="HATPase_dom"/>
</dbReference>
<dbReference type="Gene3D" id="3.30.450.20">
    <property type="entry name" value="PAS domain"/>
    <property type="match status" value="1"/>
</dbReference>
<dbReference type="AlphaFoldDB" id="A0A8U0HPL8"/>
<organism evidence="13 14">
    <name type="scientific">Halorussus limi</name>
    <dbReference type="NCBI Taxonomy" id="2938695"/>
    <lineage>
        <taxon>Archaea</taxon>
        <taxon>Methanobacteriati</taxon>
        <taxon>Methanobacteriota</taxon>
        <taxon>Stenosarchaea group</taxon>
        <taxon>Halobacteria</taxon>
        <taxon>Halobacteriales</taxon>
        <taxon>Haladaptataceae</taxon>
        <taxon>Halorussus</taxon>
    </lineage>
</organism>
<dbReference type="PROSITE" id="PS50109">
    <property type="entry name" value="HIS_KIN"/>
    <property type="match status" value="1"/>
</dbReference>
<keyword evidence="14" id="KW-1185">Reference proteome</keyword>
<dbReference type="InterPro" id="IPR036890">
    <property type="entry name" value="HATPase_C_sf"/>
</dbReference>
<evidence type="ECO:0000256" key="2">
    <source>
        <dbReference type="ARBA" id="ARBA00004651"/>
    </source>
</evidence>
<evidence type="ECO:0000256" key="6">
    <source>
        <dbReference type="ARBA" id="ARBA00022692"/>
    </source>
</evidence>
<evidence type="ECO:0000256" key="11">
    <source>
        <dbReference type="ARBA" id="ARBA00023136"/>
    </source>
</evidence>
<keyword evidence="11" id="KW-0472">Membrane</keyword>
<evidence type="ECO:0000256" key="3">
    <source>
        <dbReference type="ARBA" id="ARBA00012438"/>
    </source>
</evidence>
<dbReference type="CDD" id="cd00075">
    <property type="entry name" value="HATPase"/>
    <property type="match status" value="1"/>
</dbReference>
<dbReference type="PANTHER" id="PTHR44936:SF10">
    <property type="entry name" value="SENSOR PROTEIN RSTB"/>
    <property type="match status" value="1"/>
</dbReference>
<protein>
    <recommendedName>
        <fullName evidence="3">histidine kinase</fullName>
        <ecNumber evidence="3">2.7.13.3</ecNumber>
    </recommendedName>
</protein>
<accession>A0A8U0HPL8</accession>
<feature type="domain" description="Histidine kinase" evidence="12">
    <location>
        <begin position="335"/>
        <end position="545"/>
    </location>
</feature>
<gene>
    <name evidence="13" type="ORF">M0R89_10585</name>
</gene>
<dbReference type="CDD" id="cd18773">
    <property type="entry name" value="PDC1_HK_sensor"/>
    <property type="match status" value="1"/>
</dbReference>
<keyword evidence="5" id="KW-0808">Transferase</keyword>
<sequence length="547" mass="59725">MKVRTKFAVLMLVVTLALSGVVYGQLELAKDRSVAQMRENVDQTAIRTAEQIDAQIRQQKDYVGFHASRPRASNFSRSGEFLRGFLTNPYVFAGQVVAANGTVVAFEGDVAPEVRRQTVGDGIENRTYFERPARTGEIHVTDPERVADSDQHIVIISAPIFEDGEITGVLAAAFPVNEFTFLTMVKPLETDVRTVSVGMGNQTLHESRRSFTDGVSSTATVSSTGWTVRVSRNRATLDARLREMAILQAGSLALVLSLVIGLAVWEYNANIRQAEKLLDGFRALRDGDYDHTPGLSSGEEWSQIREGFTDLADSLATRENELREREQRIQVFNRVLRHNLRNDMTVVVNYAEFVAEESDDPEVRGAAEKIATRGWDLVDLSEKARRLGAGMEGEGTEPVEIDVAAVAADAASAVSEEYPDAEVSVDVPDRQLAAAVPAFDAAVENVCENAVEHNDAADPAVSVSVESTTDDDGEWIRVAVADDGPGIPDHERAVLTDGEETDLDHGSGLGLWLTHWVVERSGGRLSFTENDPSGSVVRMDLRPADDV</sequence>
<keyword evidence="10" id="KW-1133">Transmembrane helix</keyword>
<dbReference type="InterPro" id="IPR005467">
    <property type="entry name" value="His_kinase_dom"/>
</dbReference>
<dbReference type="SUPFAM" id="SSF55874">
    <property type="entry name" value="ATPase domain of HSP90 chaperone/DNA topoisomerase II/histidine kinase"/>
    <property type="match status" value="1"/>
</dbReference>
<dbReference type="Pfam" id="PF02518">
    <property type="entry name" value="HATPase_c"/>
    <property type="match status" value="1"/>
</dbReference>
<keyword evidence="6" id="KW-0812">Transmembrane</keyword>
<dbReference type="InterPro" id="IPR033479">
    <property type="entry name" value="dCache_1"/>
</dbReference>
<dbReference type="GO" id="GO:0004673">
    <property type="term" value="F:protein histidine kinase activity"/>
    <property type="evidence" value="ECO:0007669"/>
    <property type="project" value="UniProtKB-EC"/>
</dbReference>
<dbReference type="Gene3D" id="1.10.287.130">
    <property type="match status" value="1"/>
</dbReference>
<dbReference type="RefSeq" id="WP_248649053.1">
    <property type="nucleotide sequence ID" value="NZ_CP096659.1"/>
</dbReference>
<dbReference type="GO" id="GO:0005886">
    <property type="term" value="C:plasma membrane"/>
    <property type="evidence" value="ECO:0007669"/>
    <property type="project" value="UniProtKB-SubCell"/>
</dbReference>
<dbReference type="Gene3D" id="3.30.565.10">
    <property type="entry name" value="Histidine kinase-like ATPase, C-terminal domain"/>
    <property type="match status" value="1"/>
</dbReference>
<keyword evidence="8 13" id="KW-0418">Kinase</keyword>
<dbReference type="InterPro" id="IPR050980">
    <property type="entry name" value="2C_sensor_his_kinase"/>
</dbReference>